<dbReference type="GO" id="GO:0006002">
    <property type="term" value="P:fructose 6-phosphate metabolic process"/>
    <property type="evidence" value="ECO:0007669"/>
    <property type="project" value="InterPro"/>
</dbReference>
<dbReference type="Gene3D" id="3.40.50.450">
    <property type="match status" value="1"/>
</dbReference>
<organism evidence="11">
    <name type="scientific">human gut metagenome</name>
    <dbReference type="NCBI Taxonomy" id="408170"/>
    <lineage>
        <taxon>unclassified sequences</taxon>
        <taxon>metagenomes</taxon>
        <taxon>organismal metagenomes</taxon>
    </lineage>
</organism>
<evidence type="ECO:0000256" key="1">
    <source>
        <dbReference type="ARBA" id="ARBA00001946"/>
    </source>
</evidence>
<proteinExistence type="predicted"/>
<dbReference type="PRINTS" id="PR00476">
    <property type="entry name" value="PHFRCTKINASE"/>
</dbReference>
<comment type="function">
    <text evidence="2">Catalyzes the phosphorylation of D-fructose 6-phosphate, the first committing step of glycolysis. Uses inorganic phosphate (PPi) as phosphoryl donor instead of ATP like common ATP-dependent phosphofructokinases (ATP-PFKs), which renders the reaction reversible, and can thus function both in glycolysis and gluconeogenesis. Consistently, PPi-PFK can replace the enzymes of both the forward (ATP-PFK) and reverse (fructose-bisphosphatase (FBPase)) reactions.</text>
</comment>
<protein>
    <submittedName>
        <fullName evidence="11">6-phosphofructokinase</fullName>
    </submittedName>
</protein>
<keyword evidence="3" id="KW-0963">Cytoplasm</keyword>
<dbReference type="InterPro" id="IPR035966">
    <property type="entry name" value="PKF_sf"/>
</dbReference>
<dbReference type="GO" id="GO:0003872">
    <property type="term" value="F:6-phosphofructokinase activity"/>
    <property type="evidence" value="ECO:0007669"/>
    <property type="project" value="InterPro"/>
</dbReference>
<comment type="catalytic activity">
    <reaction evidence="9">
        <text>beta-D-fructose 6-phosphate + diphosphate = beta-D-fructose 1,6-bisphosphate + phosphate + H(+)</text>
        <dbReference type="Rhea" id="RHEA:13613"/>
        <dbReference type="ChEBI" id="CHEBI:15378"/>
        <dbReference type="ChEBI" id="CHEBI:32966"/>
        <dbReference type="ChEBI" id="CHEBI:33019"/>
        <dbReference type="ChEBI" id="CHEBI:43474"/>
        <dbReference type="ChEBI" id="CHEBI:57634"/>
        <dbReference type="EC" id="2.7.1.90"/>
    </reaction>
</comment>
<dbReference type="GO" id="GO:0047334">
    <property type="term" value="F:diphosphate-fructose-6-phosphate 1-phosphotransferase activity"/>
    <property type="evidence" value="ECO:0007669"/>
    <property type="project" value="UniProtKB-EC"/>
</dbReference>
<evidence type="ECO:0000313" key="11">
    <source>
        <dbReference type="EMBL" id="EKC54234.1"/>
    </source>
</evidence>
<dbReference type="InterPro" id="IPR000023">
    <property type="entry name" value="Phosphofructokinase_dom"/>
</dbReference>
<accession>K1SFQ4</accession>
<name>K1SFQ4_9ZZZZ</name>
<dbReference type="GO" id="GO:0009749">
    <property type="term" value="P:response to glucose"/>
    <property type="evidence" value="ECO:0007669"/>
    <property type="project" value="TreeGrafter"/>
</dbReference>
<evidence type="ECO:0000256" key="7">
    <source>
        <dbReference type="ARBA" id="ARBA00022842"/>
    </source>
</evidence>
<dbReference type="PANTHER" id="PTHR43650:SF1">
    <property type="entry name" value="PYROPHOSPHATE--FRUCTOSE 6-PHOSPHATE 1-PHOSPHOTRANSFERASE SUBUNIT BETA 2"/>
    <property type="match status" value="1"/>
</dbReference>
<dbReference type="Pfam" id="PF00365">
    <property type="entry name" value="PFK"/>
    <property type="match status" value="1"/>
</dbReference>
<feature type="non-terminal residue" evidence="11">
    <location>
        <position position="153"/>
    </location>
</feature>
<evidence type="ECO:0000256" key="6">
    <source>
        <dbReference type="ARBA" id="ARBA00022777"/>
    </source>
</evidence>
<dbReference type="InterPro" id="IPR022953">
    <property type="entry name" value="ATP_PFK"/>
</dbReference>
<keyword evidence="5" id="KW-0479">Metal-binding</keyword>
<dbReference type="PANTHER" id="PTHR43650">
    <property type="entry name" value="PYROPHOSPHATE--FRUCTOSE 6-PHOSPHATE 1-PHOSPHOTRANSFERASE"/>
    <property type="match status" value="1"/>
</dbReference>
<sequence length="153" mass="16564">MSWGTNVLVGQSGGPTAVINSSLAGVYEAAKALGAAHVYGMEYGIQGLLQGKIVDLDDRLDDKMEIELLKRTPSSYLGSCRFKLPNPATDERPFVQLFELFAKYCIGAVFYIGGNDSMDTIAKLSAYGAAKGSEIRFIGVPKTIDNDLMYTDH</sequence>
<keyword evidence="8" id="KW-0324">Glycolysis</keyword>
<comment type="caution">
    <text evidence="11">The sequence shown here is derived from an EMBL/GenBank/DDBJ whole genome shotgun (WGS) entry which is preliminary data.</text>
</comment>
<evidence type="ECO:0000256" key="8">
    <source>
        <dbReference type="ARBA" id="ARBA00023152"/>
    </source>
</evidence>
<reference evidence="11" key="1">
    <citation type="journal article" date="2013" name="Environ. Microbiol.">
        <title>Microbiota from the distal guts of lean and obese adolescents exhibit partial functional redundancy besides clear differences in community structure.</title>
        <authorList>
            <person name="Ferrer M."/>
            <person name="Ruiz A."/>
            <person name="Lanza F."/>
            <person name="Haange S.B."/>
            <person name="Oberbach A."/>
            <person name="Till H."/>
            <person name="Bargiela R."/>
            <person name="Campoy C."/>
            <person name="Segura M.T."/>
            <person name="Richter M."/>
            <person name="von Bergen M."/>
            <person name="Seifert J."/>
            <person name="Suarez A."/>
        </authorList>
    </citation>
    <scope>NUCLEOTIDE SEQUENCE</scope>
</reference>
<evidence type="ECO:0000256" key="9">
    <source>
        <dbReference type="ARBA" id="ARBA00048072"/>
    </source>
</evidence>
<gene>
    <name evidence="11" type="ORF">LEA_15956</name>
</gene>
<dbReference type="SUPFAM" id="SSF53784">
    <property type="entry name" value="Phosphofructokinase"/>
    <property type="match status" value="1"/>
</dbReference>
<dbReference type="UniPathway" id="UPA00109">
    <property type="reaction ID" value="UER00182"/>
</dbReference>
<evidence type="ECO:0000256" key="5">
    <source>
        <dbReference type="ARBA" id="ARBA00022723"/>
    </source>
</evidence>
<evidence type="ECO:0000256" key="2">
    <source>
        <dbReference type="ARBA" id="ARBA00003138"/>
    </source>
</evidence>
<feature type="domain" description="Phosphofructokinase" evidence="10">
    <location>
        <begin position="7"/>
        <end position="152"/>
    </location>
</feature>
<evidence type="ECO:0000256" key="3">
    <source>
        <dbReference type="ARBA" id="ARBA00022490"/>
    </source>
</evidence>
<comment type="cofactor">
    <cofactor evidence="1">
        <name>Mg(2+)</name>
        <dbReference type="ChEBI" id="CHEBI:18420"/>
    </cofactor>
</comment>
<evidence type="ECO:0000259" key="10">
    <source>
        <dbReference type="Pfam" id="PF00365"/>
    </source>
</evidence>
<dbReference type="EMBL" id="AJWY01010901">
    <property type="protein sequence ID" value="EKC54234.1"/>
    <property type="molecule type" value="Genomic_DNA"/>
</dbReference>
<keyword evidence="4" id="KW-0808">Transferase</keyword>
<evidence type="ECO:0000256" key="4">
    <source>
        <dbReference type="ARBA" id="ARBA00022679"/>
    </source>
</evidence>
<keyword evidence="7" id="KW-0460">Magnesium</keyword>
<dbReference type="GO" id="GO:0005829">
    <property type="term" value="C:cytosol"/>
    <property type="evidence" value="ECO:0007669"/>
    <property type="project" value="TreeGrafter"/>
</dbReference>
<dbReference type="GO" id="GO:0046872">
    <property type="term" value="F:metal ion binding"/>
    <property type="evidence" value="ECO:0007669"/>
    <property type="project" value="UniProtKB-KW"/>
</dbReference>
<keyword evidence="6 11" id="KW-0418">Kinase</keyword>
<dbReference type="AlphaFoldDB" id="K1SFQ4"/>